<sequence>MLRVPLSEVRCTAVDHELTDIGDALIILLNPCTEIASESPSPAALTPPPRGEKRLKVKLEEGNEKVMYRVASHCLAQASSYFRCIFNGIEEDETCPYHADFGIRLEILQEWDPAALLAIFQIFHFQFNKVLSPIADVDSLGKLVVMPTISSACMY</sequence>
<protein>
    <recommendedName>
        <fullName evidence="3">BTB domain-containing protein</fullName>
    </recommendedName>
</protein>
<gene>
    <name evidence="1" type="ORF">PISL3812_06511</name>
</gene>
<evidence type="ECO:0000313" key="2">
    <source>
        <dbReference type="Proteomes" id="UP000054383"/>
    </source>
</evidence>
<evidence type="ECO:0000313" key="1">
    <source>
        <dbReference type="EMBL" id="CRG89475.1"/>
    </source>
</evidence>
<dbReference type="EMBL" id="CVMT01000006">
    <property type="protein sequence ID" value="CRG89475.1"/>
    <property type="molecule type" value="Genomic_DNA"/>
</dbReference>
<dbReference type="OrthoDB" id="5326346at2759"/>
<dbReference type="Proteomes" id="UP000054383">
    <property type="component" value="Unassembled WGS sequence"/>
</dbReference>
<name>A0A0U1M1N3_TALIS</name>
<organism evidence="1 2">
    <name type="scientific">Talaromyces islandicus</name>
    <name type="common">Penicillium islandicum</name>
    <dbReference type="NCBI Taxonomy" id="28573"/>
    <lineage>
        <taxon>Eukaryota</taxon>
        <taxon>Fungi</taxon>
        <taxon>Dikarya</taxon>
        <taxon>Ascomycota</taxon>
        <taxon>Pezizomycotina</taxon>
        <taxon>Eurotiomycetes</taxon>
        <taxon>Eurotiomycetidae</taxon>
        <taxon>Eurotiales</taxon>
        <taxon>Trichocomaceae</taxon>
        <taxon>Talaromyces</taxon>
        <taxon>Talaromyces sect. Islandici</taxon>
    </lineage>
</organism>
<accession>A0A0U1M1N3</accession>
<dbReference type="AlphaFoldDB" id="A0A0U1M1N3"/>
<keyword evidence="2" id="KW-1185">Reference proteome</keyword>
<reference evidence="1 2" key="1">
    <citation type="submission" date="2015-04" db="EMBL/GenBank/DDBJ databases">
        <authorList>
            <person name="Syromyatnikov M.Y."/>
            <person name="Popov V.N."/>
        </authorList>
    </citation>
    <scope>NUCLEOTIDE SEQUENCE [LARGE SCALE GENOMIC DNA]</scope>
    <source>
        <strain evidence="1">WF-38-12</strain>
    </source>
</reference>
<evidence type="ECO:0008006" key="3">
    <source>
        <dbReference type="Google" id="ProtNLM"/>
    </source>
</evidence>
<proteinExistence type="predicted"/>